<accession>F4PC86</accession>
<comment type="similarity">
    <text evidence="2 7">Belongs to the profilin family.</text>
</comment>
<keyword evidence="4 7" id="KW-0009">Actin-binding</keyword>
<dbReference type="FunFam" id="3.30.450.30:FF:000001">
    <property type="entry name" value="Profilin"/>
    <property type="match status" value="1"/>
</dbReference>
<evidence type="ECO:0000256" key="2">
    <source>
        <dbReference type="ARBA" id="ARBA00010058"/>
    </source>
</evidence>
<dbReference type="PROSITE" id="PS00414">
    <property type="entry name" value="PROFILIN"/>
    <property type="match status" value="1"/>
</dbReference>
<proteinExistence type="inferred from homology"/>
<keyword evidence="9" id="KW-1185">Reference proteome</keyword>
<dbReference type="SMART" id="SM00392">
    <property type="entry name" value="PROF"/>
    <property type="match status" value="1"/>
</dbReference>
<dbReference type="InterPro" id="IPR005455">
    <property type="entry name" value="PFN_euk"/>
</dbReference>
<comment type="function">
    <text evidence="6">Binds to actin and affects the structure of the cytoskeleton. At high concentrations, profilin prevents the polymerization of actin, whereas it enhances it at low concentrations.</text>
</comment>
<evidence type="ECO:0000313" key="8">
    <source>
        <dbReference type="EMBL" id="EGF77181.1"/>
    </source>
</evidence>
<dbReference type="InterPro" id="IPR048278">
    <property type="entry name" value="PFN"/>
</dbReference>
<evidence type="ECO:0000256" key="1">
    <source>
        <dbReference type="ARBA" id="ARBA00004245"/>
    </source>
</evidence>
<evidence type="ECO:0000256" key="3">
    <source>
        <dbReference type="ARBA" id="ARBA00022490"/>
    </source>
</evidence>
<dbReference type="GO" id="GO:0005856">
    <property type="term" value="C:cytoskeleton"/>
    <property type="evidence" value="ECO:0007669"/>
    <property type="project" value="UniProtKB-SubCell"/>
</dbReference>
<organism evidence="8 9">
    <name type="scientific">Batrachochytrium dendrobatidis (strain JAM81 / FGSC 10211)</name>
    <name type="common">Frog chytrid fungus</name>
    <dbReference type="NCBI Taxonomy" id="684364"/>
    <lineage>
        <taxon>Eukaryota</taxon>
        <taxon>Fungi</taxon>
        <taxon>Fungi incertae sedis</taxon>
        <taxon>Chytridiomycota</taxon>
        <taxon>Chytridiomycota incertae sedis</taxon>
        <taxon>Chytridiomycetes</taxon>
        <taxon>Rhizophydiales</taxon>
        <taxon>Rhizophydiales incertae sedis</taxon>
        <taxon>Batrachochytrium</taxon>
    </lineage>
</organism>
<dbReference type="PRINTS" id="PR01640">
    <property type="entry name" value="PROFILINPLNT"/>
</dbReference>
<dbReference type="GO" id="GO:0016740">
    <property type="term" value="F:transferase activity"/>
    <property type="evidence" value="ECO:0007669"/>
    <property type="project" value="InterPro"/>
</dbReference>
<evidence type="ECO:0000256" key="6">
    <source>
        <dbReference type="RuleBase" id="RU003908"/>
    </source>
</evidence>
<dbReference type="SUPFAM" id="SSF55770">
    <property type="entry name" value="Profilin (actin-binding protein)"/>
    <property type="match status" value="1"/>
</dbReference>
<evidence type="ECO:0000256" key="5">
    <source>
        <dbReference type="ARBA" id="ARBA00023212"/>
    </source>
</evidence>
<dbReference type="PANTHER" id="PTHR11604">
    <property type="entry name" value="PROFILIN"/>
    <property type="match status" value="1"/>
</dbReference>
<dbReference type="InterPro" id="IPR027310">
    <property type="entry name" value="Profilin_CS"/>
</dbReference>
<dbReference type="HOGENOM" id="CLU_120772_1_1_1"/>
<dbReference type="GeneID" id="18236908"/>
<protein>
    <recommendedName>
        <fullName evidence="7">Profilin</fullName>
    </recommendedName>
</protein>
<dbReference type="OrthoDB" id="421374at2759"/>
<keyword evidence="3" id="KW-0963">Cytoplasm</keyword>
<dbReference type="OMA" id="QGQKFML"/>
<dbReference type="Proteomes" id="UP000007241">
    <property type="component" value="Unassembled WGS sequence"/>
</dbReference>
<dbReference type="FunCoup" id="F4PC86">
    <property type="interactions" value="144"/>
</dbReference>
<dbReference type="PROSITE" id="PS00599">
    <property type="entry name" value="AA_TRANSFER_CLASS_2"/>
    <property type="match status" value="1"/>
</dbReference>
<dbReference type="AlphaFoldDB" id="F4PC86"/>
<dbReference type="PRINTS" id="PR00392">
    <property type="entry name" value="PROFILIN"/>
</dbReference>
<evidence type="ECO:0000256" key="4">
    <source>
        <dbReference type="ARBA" id="ARBA00023203"/>
    </source>
</evidence>
<dbReference type="STRING" id="684364.F4PC86"/>
<dbReference type="InParanoid" id="F4PC86"/>
<dbReference type="GO" id="GO:0003785">
    <property type="term" value="F:actin monomer binding"/>
    <property type="evidence" value="ECO:0000318"/>
    <property type="project" value="GO_Central"/>
</dbReference>
<comment type="subunit">
    <text evidence="6">Occurs in many kinds of cells as a complex with monomeric actin in a 1:1 ratio.</text>
</comment>
<dbReference type="Pfam" id="PF00235">
    <property type="entry name" value="Profilin"/>
    <property type="match status" value="1"/>
</dbReference>
<comment type="subcellular location">
    <subcellularLocation>
        <location evidence="1">Cytoplasm</location>
        <location evidence="1">Cytoskeleton</location>
    </subcellularLocation>
</comment>
<dbReference type="PANTHER" id="PTHR11604:SF0">
    <property type="entry name" value="PROFILIN"/>
    <property type="match status" value="1"/>
</dbReference>
<dbReference type="InterPro" id="IPR036140">
    <property type="entry name" value="PFN_sf"/>
</dbReference>
<dbReference type="InterPro" id="IPR001917">
    <property type="entry name" value="Aminotrans_II_pyridoxalP_BS"/>
</dbReference>
<evidence type="ECO:0000256" key="7">
    <source>
        <dbReference type="RuleBase" id="RU003909"/>
    </source>
</evidence>
<dbReference type="CDD" id="cd00148">
    <property type="entry name" value="PROF"/>
    <property type="match status" value="1"/>
</dbReference>
<keyword evidence="5 6" id="KW-0206">Cytoskeleton</keyword>
<evidence type="ECO:0000313" key="9">
    <source>
        <dbReference type="Proteomes" id="UP000007241"/>
    </source>
</evidence>
<reference evidence="8 9" key="1">
    <citation type="submission" date="2009-12" db="EMBL/GenBank/DDBJ databases">
        <title>The draft genome of Batrachochytrium dendrobatidis.</title>
        <authorList>
            <consortium name="US DOE Joint Genome Institute (JGI-PGF)"/>
            <person name="Kuo A."/>
            <person name="Salamov A."/>
            <person name="Schmutz J."/>
            <person name="Lucas S."/>
            <person name="Pitluck S."/>
            <person name="Rosenblum E."/>
            <person name="Stajich J."/>
            <person name="Eisen M."/>
            <person name="Grigoriev I.V."/>
        </authorList>
    </citation>
    <scope>NUCLEOTIDE SEQUENCE [LARGE SCALE GENOMIC DNA]</scope>
    <source>
        <strain evidence="9">JAM81 / FGSC 10211</strain>
    </source>
</reference>
<gene>
    <name evidence="8" type="ORF">BATDEDRAFT_14302</name>
</gene>
<dbReference type="EMBL" id="GL882893">
    <property type="protein sequence ID" value="EGF77181.1"/>
    <property type="molecule type" value="Genomic_DNA"/>
</dbReference>
<name>F4PC86_BATDJ</name>
<dbReference type="RefSeq" id="XP_006682131.1">
    <property type="nucleotide sequence ID" value="XM_006682068.1"/>
</dbReference>
<dbReference type="Gene3D" id="3.30.450.30">
    <property type="entry name" value="Dynein light chain 2a, cytoplasmic"/>
    <property type="match status" value="1"/>
</dbReference>
<sequence>MSWQAYVDTNLVGTGKIARAAIHGLDGSLWATSKGFCVSPAEVVTISKAFGDASGIRASGIMINGAKYFALRADDRSIYGKKDKSGVVLVKTKQAILIAIYDDPVQPGEANKVVEGLGDYLISVNYVSLDGLILHST</sequence>
<dbReference type="GO" id="GO:0005938">
    <property type="term" value="C:cell cortex"/>
    <property type="evidence" value="ECO:0000318"/>
    <property type="project" value="GO_Central"/>
</dbReference>